<dbReference type="GeneID" id="89926644"/>
<dbReference type="EMBL" id="JAVRRT010000008">
    <property type="protein sequence ID" value="KAK5169327.1"/>
    <property type="molecule type" value="Genomic_DNA"/>
</dbReference>
<comment type="similarity">
    <text evidence="3">Belongs to the metallo-dependent hydrolases superfamily.</text>
</comment>
<evidence type="ECO:0000256" key="3">
    <source>
        <dbReference type="RuleBase" id="RU366045"/>
    </source>
</evidence>
<comment type="caution">
    <text evidence="5">The sequence shown here is derived from an EMBL/GenBank/DDBJ whole genome shotgun (WGS) entry which is preliminary data.</text>
</comment>
<dbReference type="InterPro" id="IPR032466">
    <property type="entry name" value="Metal_Hydrolase"/>
</dbReference>
<dbReference type="InterPro" id="IPR032465">
    <property type="entry name" value="ACMSD"/>
</dbReference>
<dbReference type="RefSeq" id="XP_064658673.1">
    <property type="nucleotide sequence ID" value="XM_064802548.1"/>
</dbReference>
<dbReference type="InterPro" id="IPR006680">
    <property type="entry name" value="Amidohydro-rel"/>
</dbReference>
<accession>A0AAV9PB84</accession>
<keyword evidence="2 3" id="KW-0456">Lyase</keyword>
<dbReference type="Pfam" id="PF04909">
    <property type="entry name" value="Amidohydro_2"/>
    <property type="match status" value="1"/>
</dbReference>
<name>A0AAV9PB84_9PEZI</name>
<keyword evidence="1 3" id="KW-0210">Decarboxylase</keyword>
<dbReference type="Proteomes" id="UP001337655">
    <property type="component" value="Unassembled WGS sequence"/>
</dbReference>
<evidence type="ECO:0000256" key="1">
    <source>
        <dbReference type="ARBA" id="ARBA00022793"/>
    </source>
</evidence>
<evidence type="ECO:0000313" key="6">
    <source>
        <dbReference type="Proteomes" id="UP001337655"/>
    </source>
</evidence>
<evidence type="ECO:0000259" key="4">
    <source>
        <dbReference type="Pfam" id="PF04909"/>
    </source>
</evidence>
<keyword evidence="6" id="KW-1185">Reference proteome</keyword>
<evidence type="ECO:0000256" key="2">
    <source>
        <dbReference type="ARBA" id="ARBA00023239"/>
    </source>
</evidence>
<gene>
    <name evidence="5" type="ORF">LTR77_005302</name>
</gene>
<dbReference type="GO" id="GO:0016787">
    <property type="term" value="F:hydrolase activity"/>
    <property type="evidence" value="ECO:0007669"/>
    <property type="project" value="InterPro"/>
</dbReference>
<dbReference type="PANTHER" id="PTHR21240">
    <property type="entry name" value="2-AMINO-3-CARBOXYLMUCONATE-6-SEMIALDEHYDE DECARBOXYLASE"/>
    <property type="match status" value="1"/>
</dbReference>
<dbReference type="PANTHER" id="PTHR21240:SF28">
    <property type="entry name" value="ISO-OROTATE DECARBOXYLASE (EUROFUNG)"/>
    <property type="match status" value="1"/>
</dbReference>
<evidence type="ECO:0000313" key="5">
    <source>
        <dbReference type="EMBL" id="KAK5169327.1"/>
    </source>
</evidence>
<organism evidence="5 6">
    <name type="scientific">Saxophila tyrrhenica</name>
    <dbReference type="NCBI Taxonomy" id="1690608"/>
    <lineage>
        <taxon>Eukaryota</taxon>
        <taxon>Fungi</taxon>
        <taxon>Dikarya</taxon>
        <taxon>Ascomycota</taxon>
        <taxon>Pezizomycotina</taxon>
        <taxon>Dothideomycetes</taxon>
        <taxon>Dothideomycetidae</taxon>
        <taxon>Mycosphaerellales</taxon>
        <taxon>Extremaceae</taxon>
        <taxon>Saxophila</taxon>
    </lineage>
</organism>
<dbReference type="GO" id="GO:0019748">
    <property type="term" value="P:secondary metabolic process"/>
    <property type="evidence" value="ECO:0007669"/>
    <property type="project" value="TreeGrafter"/>
</dbReference>
<feature type="domain" description="Amidohydrolase-related" evidence="4">
    <location>
        <begin position="7"/>
        <end position="322"/>
    </location>
</feature>
<dbReference type="GO" id="GO:0005737">
    <property type="term" value="C:cytoplasm"/>
    <property type="evidence" value="ECO:0007669"/>
    <property type="project" value="TreeGrafter"/>
</dbReference>
<dbReference type="AlphaFoldDB" id="A0AAV9PB84"/>
<dbReference type="Gene3D" id="3.20.20.140">
    <property type="entry name" value="Metal-dependent hydrolases"/>
    <property type="match status" value="1"/>
</dbReference>
<dbReference type="GO" id="GO:0016831">
    <property type="term" value="F:carboxy-lyase activity"/>
    <property type="evidence" value="ECO:0007669"/>
    <property type="project" value="UniProtKB-KW"/>
</dbReference>
<dbReference type="SUPFAM" id="SSF51556">
    <property type="entry name" value="Metallo-dependent hydrolases"/>
    <property type="match status" value="1"/>
</dbReference>
<sequence>MAATFKVDVHTHPIPGMYRQALLDAGYGPPGTNASEIFVDGFRTPEFTIESYLEERLNRGYNYSILSITAPGLSFLKGNIQAKTLARQLNDQMSTWTQEHPKQLGAFGVLPLPDIEASLAEIEYCLDELHMEGIGLYTNVNGVYLGDPALDPIMEELDRRKTTVFVHPAGPPAAPALYNMSLPVMEYPFDTTRAIGNLLFTGTRKRFPHMSMIFSHGGGVTPFLAVRLAIQSTLSFQGGKSYDEAYAELQGYYFDTAVTVGNASSAALKEFVGADRMLTGSDYPYMPDSLIPMAQQSLEAFEGFSAEDRRKIGWKNAFRLFPGLKTKFPEVAADV</sequence>
<reference evidence="5 6" key="1">
    <citation type="submission" date="2023-08" db="EMBL/GenBank/DDBJ databases">
        <title>Black Yeasts Isolated from many extreme environments.</title>
        <authorList>
            <person name="Coleine C."/>
            <person name="Stajich J.E."/>
            <person name="Selbmann L."/>
        </authorList>
    </citation>
    <scope>NUCLEOTIDE SEQUENCE [LARGE SCALE GENOMIC DNA]</scope>
    <source>
        <strain evidence="5 6">CCFEE 5935</strain>
    </source>
</reference>
<protein>
    <recommendedName>
        <fullName evidence="4">Amidohydrolase-related domain-containing protein</fullName>
    </recommendedName>
</protein>
<proteinExistence type="inferred from homology"/>